<evidence type="ECO:0000256" key="9">
    <source>
        <dbReference type="SAM" id="Phobius"/>
    </source>
</evidence>
<evidence type="ECO:0000256" key="1">
    <source>
        <dbReference type="ARBA" id="ARBA00004141"/>
    </source>
</evidence>
<protein>
    <recommendedName>
        <fullName evidence="10">Cation/H+ exchanger transmembrane domain-containing protein</fullName>
    </recommendedName>
</protein>
<dbReference type="Gene3D" id="1.20.1530.20">
    <property type="match status" value="1"/>
</dbReference>
<evidence type="ECO:0000256" key="5">
    <source>
        <dbReference type="ARBA" id="ARBA00022729"/>
    </source>
</evidence>
<keyword evidence="7" id="KW-0406">Ion transport</keyword>
<accession>A0ABQ7DZL7</accession>
<comment type="subcellular location">
    <subcellularLocation>
        <location evidence="1">Membrane</location>
        <topology evidence="1">Multi-pass membrane protein</topology>
    </subcellularLocation>
</comment>
<dbReference type="InterPro" id="IPR006153">
    <property type="entry name" value="Cation/H_exchanger_TM"/>
</dbReference>
<reference evidence="11 12" key="1">
    <citation type="journal article" date="2020" name="BMC Genomics">
        <title>Intraspecific diversification of the crop wild relative Brassica cretica Lam. using demographic model selection.</title>
        <authorList>
            <person name="Kioukis A."/>
            <person name="Michalopoulou V.A."/>
            <person name="Briers L."/>
            <person name="Pirintsos S."/>
            <person name="Studholme D.J."/>
            <person name="Pavlidis P."/>
            <person name="Sarris P.F."/>
        </authorList>
    </citation>
    <scope>NUCLEOTIDE SEQUENCE [LARGE SCALE GENOMIC DNA]</scope>
    <source>
        <strain evidence="12">cv. PFS-1207/04</strain>
    </source>
</reference>
<gene>
    <name evidence="11" type="ORF">DY000_02031682</name>
</gene>
<proteinExistence type="predicted"/>
<dbReference type="EMBL" id="QGKV02000649">
    <property type="protein sequence ID" value="KAF3582972.1"/>
    <property type="molecule type" value="Genomic_DNA"/>
</dbReference>
<dbReference type="InterPro" id="IPR045158">
    <property type="entry name" value="KEA4/5/6-like"/>
</dbReference>
<dbReference type="InterPro" id="IPR038770">
    <property type="entry name" value="Na+/solute_symporter_sf"/>
</dbReference>
<feature type="transmembrane region" description="Helical" evidence="9">
    <location>
        <begin position="146"/>
        <end position="166"/>
    </location>
</feature>
<evidence type="ECO:0000259" key="10">
    <source>
        <dbReference type="Pfam" id="PF00999"/>
    </source>
</evidence>
<evidence type="ECO:0000256" key="6">
    <source>
        <dbReference type="ARBA" id="ARBA00022989"/>
    </source>
</evidence>
<feature type="domain" description="Cation/H+ exchanger transmembrane" evidence="10">
    <location>
        <begin position="5"/>
        <end position="198"/>
    </location>
</feature>
<feature type="transmembrane region" description="Helical" evidence="9">
    <location>
        <begin position="6"/>
        <end position="27"/>
    </location>
</feature>
<evidence type="ECO:0000256" key="3">
    <source>
        <dbReference type="ARBA" id="ARBA00022449"/>
    </source>
</evidence>
<keyword evidence="4 9" id="KW-0812">Transmembrane</keyword>
<keyword evidence="2" id="KW-0813">Transport</keyword>
<keyword evidence="5" id="KW-0732">Signal</keyword>
<dbReference type="Proteomes" id="UP000266723">
    <property type="component" value="Unassembled WGS sequence"/>
</dbReference>
<feature type="transmembrane region" description="Helical" evidence="9">
    <location>
        <begin position="178"/>
        <end position="197"/>
    </location>
</feature>
<feature type="transmembrane region" description="Helical" evidence="9">
    <location>
        <begin position="92"/>
        <end position="112"/>
    </location>
</feature>
<evidence type="ECO:0000313" key="11">
    <source>
        <dbReference type="EMBL" id="KAF3582972.1"/>
    </source>
</evidence>
<comment type="caution">
    <text evidence="11">The sequence shown here is derived from an EMBL/GenBank/DDBJ whole genome shotgun (WGS) entry which is preliminary data.</text>
</comment>
<keyword evidence="8 9" id="KW-0472">Membrane</keyword>
<evidence type="ECO:0000256" key="7">
    <source>
        <dbReference type="ARBA" id="ARBA00023065"/>
    </source>
</evidence>
<feature type="transmembrane region" description="Helical" evidence="9">
    <location>
        <begin position="118"/>
        <end position="137"/>
    </location>
</feature>
<keyword evidence="3" id="KW-0050">Antiport</keyword>
<evidence type="ECO:0000313" key="12">
    <source>
        <dbReference type="Proteomes" id="UP000266723"/>
    </source>
</evidence>
<evidence type="ECO:0000256" key="4">
    <source>
        <dbReference type="ARBA" id="ARBA00022692"/>
    </source>
</evidence>
<keyword evidence="6 9" id="KW-1133">Transmembrane helix</keyword>
<evidence type="ECO:0000256" key="8">
    <source>
        <dbReference type="ARBA" id="ARBA00023136"/>
    </source>
</evidence>
<dbReference type="PANTHER" id="PTHR16254">
    <property type="entry name" value="POTASSIUM/PROTON ANTIPORTER-RELATED"/>
    <property type="match status" value="1"/>
</dbReference>
<sequence>MGKLLLILSIYLTAASLLTWSFVPRFLKLMIQLSSQTNELYQLAAVAFCLLSAWCSDKLGLSLELGSFVAGVMLSTTEFAQHTLEQVEPIRNLFAALFLSSIGMLINVHFLWNHVDILLASVILVIVVKTAIAAIVVKAFRYNIKISFHVGVLLAQIGEFAFVLLSRASNLHVIEGKMYLLLLGTTALSLVTTPLLFKLIPSAMNLGVILRWFPSENSSPNEEKASMIEVHNRTN</sequence>
<name>A0ABQ7DZL7_BRACR</name>
<organism evidence="11 12">
    <name type="scientific">Brassica cretica</name>
    <name type="common">Mustard</name>
    <dbReference type="NCBI Taxonomy" id="69181"/>
    <lineage>
        <taxon>Eukaryota</taxon>
        <taxon>Viridiplantae</taxon>
        <taxon>Streptophyta</taxon>
        <taxon>Embryophyta</taxon>
        <taxon>Tracheophyta</taxon>
        <taxon>Spermatophyta</taxon>
        <taxon>Magnoliopsida</taxon>
        <taxon>eudicotyledons</taxon>
        <taxon>Gunneridae</taxon>
        <taxon>Pentapetalae</taxon>
        <taxon>rosids</taxon>
        <taxon>malvids</taxon>
        <taxon>Brassicales</taxon>
        <taxon>Brassicaceae</taxon>
        <taxon>Brassiceae</taxon>
        <taxon>Brassica</taxon>
    </lineage>
</organism>
<evidence type="ECO:0000256" key="2">
    <source>
        <dbReference type="ARBA" id="ARBA00022448"/>
    </source>
</evidence>
<dbReference type="PANTHER" id="PTHR16254:SF20">
    <property type="entry name" value="K(+) EFFLUX ANTIPORTER 5"/>
    <property type="match status" value="1"/>
</dbReference>
<keyword evidence="12" id="KW-1185">Reference proteome</keyword>
<dbReference type="Pfam" id="PF00999">
    <property type="entry name" value="Na_H_Exchanger"/>
    <property type="match status" value="1"/>
</dbReference>